<evidence type="ECO:0000313" key="5">
    <source>
        <dbReference type="EMBL" id="RWS18045.1"/>
    </source>
</evidence>
<dbReference type="PANTHER" id="PTHR46170">
    <property type="entry name" value="GATOR COMPLEX PROTEIN WDR59"/>
    <property type="match status" value="1"/>
</dbReference>
<dbReference type="GO" id="GO:0035591">
    <property type="term" value="F:signaling adaptor activity"/>
    <property type="evidence" value="ECO:0007669"/>
    <property type="project" value="TreeGrafter"/>
</dbReference>
<dbReference type="EMBL" id="NCKU01000001">
    <property type="protein sequence ID" value="RWS18045.1"/>
    <property type="molecule type" value="Genomic_DNA"/>
</dbReference>
<evidence type="ECO:0000256" key="2">
    <source>
        <dbReference type="ARBA" id="ARBA00022737"/>
    </source>
</evidence>
<dbReference type="InterPro" id="IPR049566">
    <property type="entry name" value="WDR59_RTC1-like_RING_Znf"/>
</dbReference>
<name>A0A443RS13_9ACAR</name>
<organism evidence="5 6">
    <name type="scientific">Dinothrombium tinctorium</name>
    <dbReference type="NCBI Taxonomy" id="1965070"/>
    <lineage>
        <taxon>Eukaryota</taxon>
        <taxon>Metazoa</taxon>
        <taxon>Ecdysozoa</taxon>
        <taxon>Arthropoda</taxon>
        <taxon>Chelicerata</taxon>
        <taxon>Arachnida</taxon>
        <taxon>Acari</taxon>
        <taxon>Acariformes</taxon>
        <taxon>Trombidiformes</taxon>
        <taxon>Prostigmata</taxon>
        <taxon>Anystina</taxon>
        <taxon>Parasitengona</taxon>
        <taxon>Trombidioidea</taxon>
        <taxon>Trombidiidae</taxon>
        <taxon>Dinothrombium</taxon>
    </lineage>
</organism>
<dbReference type="Proteomes" id="UP000285301">
    <property type="component" value="Unassembled WGS sequence"/>
</dbReference>
<dbReference type="GO" id="GO:0035859">
    <property type="term" value="C:Seh1-associated complex"/>
    <property type="evidence" value="ECO:0007669"/>
    <property type="project" value="TreeGrafter"/>
</dbReference>
<gene>
    <name evidence="5" type="ORF">B4U79_03988</name>
</gene>
<keyword evidence="6" id="KW-1185">Reference proteome</keyword>
<evidence type="ECO:0000313" key="6">
    <source>
        <dbReference type="Proteomes" id="UP000285301"/>
    </source>
</evidence>
<keyword evidence="1" id="KW-0853">WD repeat</keyword>
<dbReference type="Pfam" id="PF17120">
    <property type="entry name" value="zf-RING_16"/>
    <property type="match status" value="1"/>
</dbReference>
<dbReference type="InterPro" id="IPR049567">
    <property type="entry name" value="WDR59-like"/>
</dbReference>
<evidence type="ECO:0000256" key="1">
    <source>
        <dbReference type="ARBA" id="ARBA00022574"/>
    </source>
</evidence>
<keyword evidence="2" id="KW-0677">Repeat</keyword>
<reference evidence="5 6" key="1">
    <citation type="journal article" date="2018" name="Gigascience">
        <title>Genomes of trombidid mites reveal novel predicted allergens and laterally-transferred genes associated with secondary metabolism.</title>
        <authorList>
            <person name="Dong X."/>
            <person name="Chaisiri K."/>
            <person name="Xia D."/>
            <person name="Armstrong S.D."/>
            <person name="Fang Y."/>
            <person name="Donnelly M.J."/>
            <person name="Kadowaki T."/>
            <person name="McGarry J.W."/>
            <person name="Darby A.C."/>
            <person name="Makepeace B.L."/>
        </authorList>
    </citation>
    <scope>NUCLEOTIDE SEQUENCE [LARGE SCALE GENOMIC DNA]</scope>
    <source>
        <strain evidence="5">UoL-WK</strain>
    </source>
</reference>
<dbReference type="PANTHER" id="PTHR46170:SF1">
    <property type="entry name" value="GATOR COMPLEX PROTEIN WDR59"/>
    <property type="match status" value="1"/>
</dbReference>
<proteinExistence type="predicted"/>
<dbReference type="AlphaFoldDB" id="A0A443RS13"/>
<dbReference type="GO" id="GO:0034198">
    <property type="term" value="P:cellular response to amino acid starvation"/>
    <property type="evidence" value="ECO:0007669"/>
    <property type="project" value="TreeGrafter"/>
</dbReference>
<comment type="caution">
    <text evidence="5">The sequence shown here is derived from an EMBL/GenBank/DDBJ whole genome shotgun (WGS) entry which is preliminary data.</text>
</comment>
<feature type="domain" description="WDR59/RTC1-like RING zinc finger" evidence="4">
    <location>
        <begin position="610"/>
        <end position="658"/>
    </location>
</feature>
<evidence type="ECO:0000256" key="3">
    <source>
        <dbReference type="SAM" id="MobiDB-lite"/>
    </source>
</evidence>
<dbReference type="OrthoDB" id="311712at2759"/>
<dbReference type="GO" id="GO:0005774">
    <property type="term" value="C:vacuolar membrane"/>
    <property type="evidence" value="ECO:0007669"/>
    <property type="project" value="TreeGrafter"/>
</dbReference>
<feature type="region of interest" description="Disordered" evidence="3">
    <location>
        <begin position="1"/>
        <end position="24"/>
    </location>
</feature>
<sequence>MSIPTSPVSSPMSSNSLHQSSASSDALTPADLQQEFSLINLNIDNLTLEEMNASKRYCVICASNNLFTCKLKIEFPSSYPYDVPPTFTFIENGEKKQLETGKVSNEIKSKLLLSLQNTAHIQVKRNRPCLEPCLRDFMATFDKLTNLPQATAPVSVNDYSTLSDSFLDAHVPFPKTCGATFCGADLLVCFARPPHLQQMNAATECTPRALSALSAYLQTAGRSSSGMTNATNVATTMANLRNANSAEVPTTIYPQQSTMSISSFYYNYNNRKKSRHRSMRKNLSSSLTSSQNAQPVSSRYGFVYVFSVAGILPCSRILAENYVFCNDVTEMCQRNAAAAAANNNKELVQTWTLAALCADATVNSNFANNMIMESPWSVHPSGRKLIQSLIDHYLNVCGDFQTAAMLCCAFSGRCTSCGKMSCVLKPCKSQLNNSSPTNSPGNSPYHTVNVPSTISNAAENPNWDEWNLVESLKRHRSNSWSDSIENYFFTTTAIQSSPYQSPGLAYRFHCNEMTLFREQREAEKHEFNTKLIDPKLMFQYDCIKQVYADLLIRWGLYKQRAQLLKYVSSVNNFQLEMGWKWFNFTSICQKCRSHSQSSQCHNDKCKDFTLRCVVCRTSVKGAATFCMACGHGGHTLHLSEWFSKMDECASGCGCRCLSYDVAELLTQSTSCSCQNQANQ</sequence>
<protein>
    <submittedName>
        <fullName evidence="5">WD repeat-containing protein 59-like isoform X5</fullName>
    </submittedName>
</protein>
<accession>A0A443RS13</accession>
<dbReference type="GO" id="GO:1904263">
    <property type="term" value="P:positive regulation of TORC1 signaling"/>
    <property type="evidence" value="ECO:0007669"/>
    <property type="project" value="TreeGrafter"/>
</dbReference>
<dbReference type="STRING" id="1965070.A0A443RS13"/>
<evidence type="ECO:0000259" key="4">
    <source>
        <dbReference type="Pfam" id="PF17120"/>
    </source>
</evidence>